<keyword evidence="3" id="KW-1185">Reference proteome</keyword>
<organism evidence="2 3">
    <name type="scientific">Lasiosphaeria ovina</name>
    <dbReference type="NCBI Taxonomy" id="92902"/>
    <lineage>
        <taxon>Eukaryota</taxon>
        <taxon>Fungi</taxon>
        <taxon>Dikarya</taxon>
        <taxon>Ascomycota</taxon>
        <taxon>Pezizomycotina</taxon>
        <taxon>Sordariomycetes</taxon>
        <taxon>Sordariomycetidae</taxon>
        <taxon>Sordariales</taxon>
        <taxon>Lasiosphaeriaceae</taxon>
        <taxon>Lasiosphaeria</taxon>
    </lineage>
</organism>
<dbReference type="EMBL" id="JAULSN010000011">
    <property type="protein sequence ID" value="KAK3361621.1"/>
    <property type="molecule type" value="Genomic_DNA"/>
</dbReference>
<evidence type="ECO:0000313" key="3">
    <source>
        <dbReference type="Proteomes" id="UP001287356"/>
    </source>
</evidence>
<evidence type="ECO:0000313" key="2">
    <source>
        <dbReference type="EMBL" id="KAK3361621.1"/>
    </source>
</evidence>
<dbReference type="AlphaFoldDB" id="A0AAE0JTI7"/>
<gene>
    <name evidence="2" type="ORF">B0T24DRAFT_691516</name>
</gene>
<evidence type="ECO:0000259" key="1">
    <source>
        <dbReference type="Pfam" id="PF06985"/>
    </source>
</evidence>
<proteinExistence type="predicted"/>
<dbReference type="Pfam" id="PF06985">
    <property type="entry name" value="HET"/>
    <property type="match status" value="1"/>
</dbReference>
<dbReference type="Proteomes" id="UP001287356">
    <property type="component" value="Unassembled WGS sequence"/>
</dbReference>
<reference evidence="2" key="1">
    <citation type="journal article" date="2023" name="Mol. Phylogenet. Evol.">
        <title>Genome-scale phylogeny and comparative genomics of the fungal order Sordariales.</title>
        <authorList>
            <person name="Hensen N."/>
            <person name="Bonometti L."/>
            <person name="Westerberg I."/>
            <person name="Brannstrom I.O."/>
            <person name="Guillou S."/>
            <person name="Cros-Aarteil S."/>
            <person name="Calhoun S."/>
            <person name="Haridas S."/>
            <person name="Kuo A."/>
            <person name="Mondo S."/>
            <person name="Pangilinan J."/>
            <person name="Riley R."/>
            <person name="LaButti K."/>
            <person name="Andreopoulos B."/>
            <person name="Lipzen A."/>
            <person name="Chen C."/>
            <person name="Yan M."/>
            <person name="Daum C."/>
            <person name="Ng V."/>
            <person name="Clum A."/>
            <person name="Steindorff A."/>
            <person name="Ohm R.A."/>
            <person name="Martin F."/>
            <person name="Silar P."/>
            <person name="Natvig D.O."/>
            <person name="Lalanne C."/>
            <person name="Gautier V."/>
            <person name="Ament-Velasquez S.L."/>
            <person name="Kruys A."/>
            <person name="Hutchinson M.I."/>
            <person name="Powell A.J."/>
            <person name="Barry K."/>
            <person name="Miller A.N."/>
            <person name="Grigoriev I.V."/>
            <person name="Debuchy R."/>
            <person name="Gladieux P."/>
            <person name="Hiltunen Thoren M."/>
            <person name="Johannesson H."/>
        </authorList>
    </citation>
    <scope>NUCLEOTIDE SEQUENCE</scope>
    <source>
        <strain evidence="2">CBS 958.72</strain>
    </source>
</reference>
<dbReference type="PANTHER" id="PTHR24148:SF64">
    <property type="entry name" value="HETEROKARYON INCOMPATIBILITY DOMAIN-CONTAINING PROTEIN"/>
    <property type="match status" value="1"/>
</dbReference>
<name>A0AAE0JTI7_9PEZI</name>
<dbReference type="InterPro" id="IPR010730">
    <property type="entry name" value="HET"/>
</dbReference>
<sequence>MDGSSKLGPLDAAGCCEIGNSEQDRQVAPLGAPDSGAGGDSYIRLLQLRPGAESDIVEFELCGADLRLKPHYEALSYEWRDRVGLVPVPCSGRYMLVTPNLKSALTKIRLKDEVRTLWVDAVCINQEDVPERSQQVATMGSIFGDASPVIMWLGEEFLHTESGFVALGLFAKVYDLLDGTDMWHPGLEAVTLQPGTSEYQVVSSILHELLDDCAAHSHGLEDFFQRTPLTRAWILQEIVLAKEATLVCGSVQSDWDTARKALWVIYFRIGILGNQLGARAALQEVISATIAHSLSGWLGYAGDFGASDPRDKIYAVLALRMWPDKKPFAADYSLPVEEVYTFATRYYMEETQKLSFWWDRNGRREKKIARLPS</sequence>
<accession>A0AAE0JTI7</accession>
<feature type="domain" description="Heterokaryon incompatibility" evidence="1">
    <location>
        <begin position="72"/>
        <end position="237"/>
    </location>
</feature>
<dbReference type="PANTHER" id="PTHR24148">
    <property type="entry name" value="ANKYRIN REPEAT DOMAIN-CONTAINING PROTEIN 39 HOMOLOG-RELATED"/>
    <property type="match status" value="1"/>
</dbReference>
<protein>
    <submittedName>
        <fullName evidence="2">Heterokaryon incompatibility protein-domain-containing protein</fullName>
    </submittedName>
</protein>
<dbReference type="InterPro" id="IPR052895">
    <property type="entry name" value="HetReg/Transcr_Mod"/>
</dbReference>
<reference evidence="2" key="2">
    <citation type="submission" date="2023-06" db="EMBL/GenBank/DDBJ databases">
        <authorList>
            <consortium name="Lawrence Berkeley National Laboratory"/>
            <person name="Haridas S."/>
            <person name="Hensen N."/>
            <person name="Bonometti L."/>
            <person name="Westerberg I."/>
            <person name="Brannstrom I.O."/>
            <person name="Guillou S."/>
            <person name="Cros-Aarteil S."/>
            <person name="Calhoun S."/>
            <person name="Kuo A."/>
            <person name="Mondo S."/>
            <person name="Pangilinan J."/>
            <person name="Riley R."/>
            <person name="Labutti K."/>
            <person name="Andreopoulos B."/>
            <person name="Lipzen A."/>
            <person name="Chen C."/>
            <person name="Yanf M."/>
            <person name="Daum C."/>
            <person name="Ng V."/>
            <person name="Clum A."/>
            <person name="Steindorff A."/>
            <person name="Ohm R."/>
            <person name="Martin F."/>
            <person name="Silar P."/>
            <person name="Natvig D."/>
            <person name="Lalanne C."/>
            <person name="Gautier V."/>
            <person name="Ament-Velasquez S.L."/>
            <person name="Kruys A."/>
            <person name="Hutchinson M.I."/>
            <person name="Powell A.J."/>
            <person name="Barry K."/>
            <person name="Miller A.N."/>
            <person name="Grigoriev I.V."/>
            <person name="Debuchy R."/>
            <person name="Gladieux P."/>
            <person name="Thoren M.H."/>
            <person name="Johannesson H."/>
        </authorList>
    </citation>
    <scope>NUCLEOTIDE SEQUENCE</scope>
    <source>
        <strain evidence="2">CBS 958.72</strain>
    </source>
</reference>
<comment type="caution">
    <text evidence="2">The sequence shown here is derived from an EMBL/GenBank/DDBJ whole genome shotgun (WGS) entry which is preliminary data.</text>
</comment>